<dbReference type="SUPFAM" id="SSF51905">
    <property type="entry name" value="FAD/NAD(P)-binding domain"/>
    <property type="match status" value="1"/>
</dbReference>
<evidence type="ECO:0000259" key="8">
    <source>
        <dbReference type="Pfam" id="PF01593"/>
    </source>
</evidence>
<comment type="catalytic activity">
    <reaction evidence="6">
        <text>coproporphyrinogen III + 3 O2 = coproporphyrin III + 3 H2O2</text>
        <dbReference type="Rhea" id="RHEA:43436"/>
        <dbReference type="ChEBI" id="CHEBI:15379"/>
        <dbReference type="ChEBI" id="CHEBI:16240"/>
        <dbReference type="ChEBI" id="CHEBI:57309"/>
        <dbReference type="ChEBI" id="CHEBI:131725"/>
        <dbReference type="EC" id="1.3.3.15"/>
    </reaction>
</comment>
<dbReference type="PANTHER" id="PTHR42923:SF3">
    <property type="entry name" value="PROTOPORPHYRINOGEN OXIDASE"/>
    <property type="match status" value="1"/>
</dbReference>
<dbReference type="Pfam" id="PF01593">
    <property type="entry name" value="Amino_oxidase"/>
    <property type="match status" value="1"/>
</dbReference>
<dbReference type="PANTHER" id="PTHR42923">
    <property type="entry name" value="PROTOPORPHYRINOGEN OXIDASE"/>
    <property type="match status" value="1"/>
</dbReference>
<sequence>MQRAPRHARSGAPVFPLVRGHLRHRARGSDRSRFTSRGRSGARDPRGDRRHAAGAPLRSQRLHDLRPLPAQRHRAAEADLQPHRVSSSVRVVVVGAGVAGLAAGYRLLGAAKRMGRPLGLVVLEGEPYPGGHARTIREPGFLVETGPDAFLDRPREPQVRGLVRELGLEARVVEASAASRRRSILLDGRLRRAPDSPLTLLASEALGVAGKLRVLMEPWAHEAPAGVEETVFEFACRRIGAEAAERLVDAAVAGVSAGDSRRLSIEAAFPLLKEMERDHGSLLRAMAARRREGKVRLLAFDGGMAVLVDALRQRLGPALCTSRPARGIDRARGGWEVGLDGGESIAAERVILATPASRAASLVASLDPELSASLGAFRFSGLAMVALAFPSSATPRLDGYGYLVGAAEGLDTLGVVFESSLFHGRAPQGAVLLRVMMGGTRRPEVVALGEPELVERARRELAGPLGIRAKPVRAWVRRWPAAIAQYEVGHRGRVEASRRLLERHPGLDLCGASYDGISFGSAIASGLAAAERALAADHVTEPPISLAHAIVGSTR</sequence>
<dbReference type="InterPro" id="IPR002937">
    <property type="entry name" value="Amino_oxidase"/>
</dbReference>
<dbReference type="GO" id="GO:0004729">
    <property type="term" value="F:oxygen-dependent protoporphyrinogen oxidase activity"/>
    <property type="evidence" value="ECO:0007669"/>
    <property type="project" value="UniProtKB-UniRule"/>
</dbReference>
<keyword evidence="2 6" id="KW-0285">Flavoprotein</keyword>
<evidence type="ECO:0000256" key="4">
    <source>
        <dbReference type="ARBA" id="ARBA00023002"/>
    </source>
</evidence>
<accession>A0A538TIP7</accession>
<dbReference type="SUPFAM" id="SSF54373">
    <property type="entry name" value="FAD-linked reductases, C-terminal domain"/>
    <property type="match status" value="1"/>
</dbReference>
<comment type="pathway">
    <text evidence="6">Porphyrin-containing compound metabolism; protoheme biosynthesis.</text>
</comment>
<evidence type="ECO:0000256" key="2">
    <source>
        <dbReference type="ARBA" id="ARBA00022630"/>
    </source>
</evidence>
<gene>
    <name evidence="9" type="primary">hemG</name>
    <name evidence="9" type="ORF">E6K78_10540</name>
</gene>
<evidence type="ECO:0000313" key="10">
    <source>
        <dbReference type="Proteomes" id="UP000316609"/>
    </source>
</evidence>
<organism evidence="9 10">
    <name type="scientific">Eiseniibacteriota bacterium</name>
    <dbReference type="NCBI Taxonomy" id="2212470"/>
    <lineage>
        <taxon>Bacteria</taxon>
        <taxon>Candidatus Eiseniibacteriota</taxon>
    </lineage>
</organism>
<dbReference type="Proteomes" id="UP000316609">
    <property type="component" value="Unassembled WGS sequence"/>
</dbReference>
<dbReference type="Gene3D" id="3.50.50.60">
    <property type="entry name" value="FAD/NAD(P)-binding domain"/>
    <property type="match status" value="1"/>
</dbReference>
<comment type="similarity">
    <text evidence="6">Belongs to the protoporphyrinogen/coproporphyrinogen oxidase family. Coproporphyrinogen III oxidase subfamily.</text>
</comment>
<protein>
    <recommendedName>
        <fullName evidence="6">Coproporphyrinogen III oxidase</fullName>
        <ecNumber evidence="6">1.3.3.15</ecNumber>
    </recommendedName>
</protein>
<dbReference type="InterPro" id="IPR036188">
    <property type="entry name" value="FAD/NAD-bd_sf"/>
</dbReference>
<keyword evidence="5 6" id="KW-0350">Heme biosynthesis</keyword>
<evidence type="ECO:0000313" key="9">
    <source>
        <dbReference type="EMBL" id="TMQ63492.1"/>
    </source>
</evidence>
<comment type="caution">
    <text evidence="9">The sequence shown here is derived from an EMBL/GenBank/DDBJ whole genome shotgun (WGS) entry which is preliminary data.</text>
</comment>
<dbReference type="EMBL" id="VBOY01000108">
    <property type="protein sequence ID" value="TMQ63492.1"/>
    <property type="molecule type" value="Genomic_DNA"/>
</dbReference>
<evidence type="ECO:0000256" key="7">
    <source>
        <dbReference type="SAM" id="MobiDB-lite"/>
    </source>
</evidence>
<comment type="function">
    <text evidence="6">Involved in coproporphyrin-dependent heme b biosynthesis. Catalyzes the oxidation of coproporphyrinogen III to coproporphyrin III.</text>
</comment>
<dbReference type="Gene3D" id="1.10.3110.10">
    <property type="entry name" value="protoporphyrinogen ix oxidase, domain 3"/>
    <property type="match status" value="1"/>
</dbReference>
<comment type="cofactor">
    <cofactor evidence="1 6">
        <name>FAD</name>
        <dbReference type="ChEBI" id="CHEBI:57692"/>
    </cofactor>
</comment>
<keyword evidence="4 6" id="KW-0560">Oxidoreductase</keyword>
<reference evidence="9 10" key="1">
    <citation type="journal article" date="2019" name="Nat. Microbiol.">
        <title>Mediterranean grassland soil C-N compound turnover is dependent on rainfall and depth, and is mediated by genomically divergent microorganisms.</title>
        <authorList>
            <person name="Diamond S."/>
            <person name="Andeer P.F."/>
            <person name="Li Z."/>
            <person name="Crits-Christoph A."/>
            <person name="Burstein D."/>
            <person name="Anantharaman K."/>
            <person name="Lane K.R."/>
            <person name="Thomas B.C."/>
            <person name="Pan C."/>
            <person name="Northen T.R."/>
            <person name="Banfield J.F."/>
        </authorList>
    </citation>
    <scope>NUCLEOTIDE SEQUENCE [LARGE SCALE GENOMIC DNA]</scope>
    <source>
        <strain evidence="9">WS_8</strain>
    </source>
</reference>
<dbReference type="EC" id="1.3.3.15" evidence="6"/>
<dbReference type="NCBIfam" id="TIGR00562">
    <property type="entry name" value="proto_IX_ox"/>
    <property type="match status" value="1"/>
</dbReference>
<dbReference type="UniPathway" id="UPA00252"/>
<proteinExistence type="inferred from homology"/>
<evidence type="ECO:0000256" key="1">
    <source>
        <dbReference type="ARBA" id="ARBA00001974"/>
    </source>
</evidence>
<dbReference type="GO" id="GO:0005737">
    <property type="term" value="C:cytoplasm"/>
    <property type="evidence" value="ECO:0007669"/>
    <property type="project" value="UniProtKB-SubCell"/>
</dbReference>
<dbReference type="Gene3D" id="3.90.660.20">
    <property type="entry name" value="Protoporphyrinogen oxidase, mitochondrial, domain 2"/>
    <property type="match status" value="1"/>
</dbReference>
<evidence type="ECO:0000256" key="5">
    <source>
        <dbReference type="ARBA" id="ARBA00023133"/>
    </source>
</evidence>
<evidence type="ECO:0000256" key="3">
    <source>
        <dbReference type="ARBA" id="ARBA00022827"/>
    </source>
</evidence>
<dbReference type="InterPro" id="IPR050464">
    <property type="entry name" value="Zeta_carotene_desat/Oxidored"/>
</dbReference>
<name>A0A538TIP7_UNCEI</name>
<feature type="compositionally biased region" description="Basic and acidic residues" evidence="7">
    <location>
        <begin position="41"/>
        <end position="51"/>
    </location>
</feature>
<keyword evidence="3 6" id="KW-0274">FAD</keyword>
<dbReference type="AlphaFoldDB" id="A0A538TIP7"/>
<dbReference type="GO" id="GO:0006783">
    <property type="term" value="P:heme biosynthetic process"/>
    <property type="evidence" value="ECO:0007669"/>
    <property type="project" value="UniProtKB-UniRule"/>
</dbReference>
<feature type="region of interest" description="Disordered" evidence="7">
    <location>
        <begin position="25"/>
        <end position="65"/>
    </location>
</feature>
<feature type="domain" description="Amine oxidase" evidence="8">
    <location>
        <begin position="98"/>
        <end position="534"/>
    </location>
</feature>
<keyword evidence="6" id="KW-0963">Cytoplasm</keyword>
<comment type="subcellular location">
    <subcellularLocation>
        <location evidence="6">Cytoplasm</location>
    </subcellularLocation>
</comment>
<evidence type="ECO:0000256" key="6">
    <source>
        <dbReference type="RuleBase" id="RU364052"/>
    </source>
</evidence>
<dbReference type="InterPro" id="IPR004572">
    <property type="entry name" value="Protoporphyrinogen_oxidase"/>
</dbReference>